<evidence type="ECO:0000256" key="1">
    <source>
        <dbReference type="SAM" id="MobiDB-lite"/>
    </source>
</evidence>
<name>L8GS68_ACACF</name>
<proteinExistence type="predicted"/>
<dbReference type="EMBL" id="KB008010">
    <property type="protein sequence ID" value="ELR16024.1"/>
    <property type="molecule type" value="Genomic_DNA"/>
</dbReference>
<dbReference type="Proteomes" id="UP000011083">
    <property type="component" value="Unassembled WGS sequence"/>
</dbReference>
<gene>
    <name evidence="2" type="ORF">ACA1_223200</name>
</gene>
<evidence type="ECO:0000313" key="3">
    <source>
        <dbReference type="Proteomes" id="UP000011083"/>
    </source>
</evidence>
<dbReference type="AlphaFoldDB" id="L8GS68"/>
<dbReference type="GeneID" id="14916699"/>
<feature type="region of interest" description="Disordered" evidence="1">
    <location>
        <begin position="22"/>
        <end position="45"/>
    </location>
</feature>
<organism evidence="2 3">
    <name type="scientific">Acanthamoeba castellanii (strain ATCC 30010 / Neff)</name>
    <dbReference type="NCBI Taxonomy" id="1257118"/>
    <lineage>
        <taxon>Eukaryota</taxon>
        <taxon>Amoebozoa</taxon>
        <taxon>Discosea</taxon>
        <taxon>Longamoebia</taxon>
        <taxon>Centramoebida</taxon>
        <taxon>Acanthamoebidae</taxon>
        <taxon>Acanthamoeba</taxon>
    </lineage>
</organism>
<keyword evidence="3" id="KW-1185">Reference proteome</keyword>
<dbReference type="RefSeq" id="XP_004338037.1">
    <property type="nucleotide sequence ID" value="XM_004337989.1"/>
</dbReference>
<sequence>MTGTTTGQHNATAALDWWQAEASKHERPWHEQRNGERLGREEGARVKRQQVAALVRFRAATSRLRRPAEREA</sequence>
<accession>L8GS68</accession>
<protein>
    <submittedName>
        <fullName evidence="2">Uncharacterized protein</fullName>
    </submittedName>
</protein>
<dbReference type="VEuPathDB" id="AmoebaDB:ACA1_223200"/>
<reference evidence="2 3" key="1">
    <citation type="journal article" date="2013" name="Genome Biol.">
        <title>Genome of Acanthamoeba castellanii highlights extensive lateral gene transfer and early evolution of tyrosine kinase signaling.</title>
        <authorList>
            <person name="Clarke M."/>
            <person name="Lohan A.J."/>
            <person name="Liu B."/>
            <person name="Lagkouvardos I."/>
            <person name="Roy S."/>
            <person name="Zafar N."/>
            <person name="Bertelli C."/>
            <person name="Schilde C."/>
            <person name="Kianianmomeni A."/>
            <person name="Burglin T.R."/>
            <person name="Frech C."/>
            <person name="Turcotte B."/>
            <person name="Kopec K.O."/>
            <person name="Synnott J.M."/>
            <person name="Choo C."/>
            <person name="Paponov I."/>
            <person name="Finkler A."/>
            <person name="Soon Heng Tan C."/>
            <person name="Hutchins A.P."/>
            <person name="Weinmeier T."/>
            <person name="Rattei T."/>
            <person name="Chu J.S."/>
            <person name="Gimenez G."/>
            <person name="Irimia M."/>
            <person name="Rigden D.J."/>
            <person name="Fitzpatrick D.A."/>
            <person name="Lorenzo-Morales J."/>
            <person name="Bateman A."/>
            <person name="Chiu C.H."/>
            <person name="Tang P."/>
            <person name="Hegemann P."/>
            <person name="Fromm H."/>
            <person name="Raoult D."/>
            <person name="Greub G."/>
            <person name="Miranda-Saavedra D."/>
            <person name="Chen N."/>
            <person name="Nash P."/>
            <person name="Ginger M.L."/>
            <person name="Horn M."/>
            <person name="Schaap P."/>
            <person name="Caler L."/>
            <person name="Loftus B."/>
        </authorList>
    </citation>
    <scope>NUCLEOTIDE SEQUENCE [LARGE SCALE GENOMIC DNA]</scope>
    <source>
        <strain evidence="2 3">Neff</strain>
    </source>
</reference>
<evidence type="ECO:0000313" key="2">
    <source>
        <dbReference type="EMBL" id="ELR16024.1"/>
    </source>
</evidence>
<dbReference type="KEGG" id="acan:ACA1_223200"/>